<accession>A0A317RAR3</accession>
<evidence type="ECO:0000313" key="4">
    <source>
        <dbReference type="EMBL" id="PWW46306.1"/>
    </source>
</evidence>
<dbReference type="Proteomes" id="UP000246483">
    <property type="component" value="Unassembled WGS sequence"/>
</dbReference>
<keyword evidence="5" id="KW-1185">Reference proteome</keyword>
<organism evidence="4 5">
    <name type="scientific">Melaminivora alkalimesophila</name>
    <dbReference type="NCBI Taxonomy" id="1165852"/>
    <lineage>
        <taxon>Bacteria</taxon>
        <taxon>Pseudomonadati</taxon>
        <taxon>Pseudomonadota</taxon>
        <taxon>Betaproteobacteria</taxon>
        <taxon>Burkholderiales</taxon>
        <taxon>Comamonadaceae</taxon>
        <taxon>Melaminivora</taxon>
    </lineage>
</organism>
<dbReference type="OrthoDB" id="9806939at2"/>
<reference evidence="4 5" key="1">
    <citation type="submission" date="2018-05" db="EMBL/GenBank/DDBJ databases">
        <title>Genomic Encyclopedia of Type Strains, Phase IV (KMG-IV): sequencing the most valuable type-strain genomes for metagenomic binning, comparative biology and taxonomic classification.</title>
        <authorList>
            <person name="Goeker M."/>
        </authorList>
    </citation>
    <scope>NUCLEOTIDE SEQUENCE [LARGE SCALE GENOMIC DNA]</scope>
    <source>
        <strain evidence="4 5">DSM 26006</strain>
    </source>
</reference>
<comment type="similarity">
    <text evidence="1">Belongs to the membrane fusion protein (MFP) (TC 8.A.1) family.</text>
</comment>
<dbReference type="Pfam" id="PF25917">
    <property type="entry name" value="BSH_RND"/>
    <property type="match status" value="1"/>
</dbReference>
<sequence length="377" mass="38931">MFCPALPLVPRRTLEVLAAAALAASGSVALAQAQALASIQVRPGPVAQMHAADGVVEAVRDTTVSTQVAGAVVQVLVRVGDRVQAGQELLRLDAQPARQSAAASAAQVDAARTQAQLADSELARQRQLFARQYISQAGLERAQAQAQAAHAQVRALQAQASAAAAQASLHIVRAPYSGIVSELPVALGDMATPGRPLLRLYDPAALRITVSVPQTLQLADASATPAASAQWEIPSLTGARASVSLADIQRLPTIDRSTHTAQWRLPLPADLGGAAPGMFARLWLPLASPAATAHAAQPGSGPTPPPPLSVPASAVLRRGELTAVYVLDEQQRPRLRQVRLGQAAASAADGQASIPVLSGLRAGERVALDPQAAARVR</sequence>
<dbReference type="AlphaFoldDB" id="A0A317RAR3"/>
<evidence type="ECO:0000259" key="3">
    <source>
        <dbReference type="Pfam" id="PF25917"/>
    </source>
</evidence>
<comment type="caution">
    <text evidence="4">The sequence shown here is derived from an EMBL/GenBank/DDBJ whole genome shotgun (WGS) entry which is preliminary data.</text>
</comment>
<dbReference type="Gene3D" id="2.40.420.20">
    <property type="match status" value="1"/>
</dbReference>
<protein>
    <submittedName>
        <fullName evidence="4">RND family efflux transporter MFP subunit</fullName>
    </submittedName>
</protein>
<dbReference type="GO" id="GO:1990281">
    <property type="term" value="C:efflux pump complex"/>
    <property type="evidence" value="ECO:0007669"/>
    <property type="project" value="TreeGrafter"/>
</dbReference>
<dbReference type="Gene3D" id="2.40.50.100">
    <property type="match status" value="1"/>
</dbReference>
<evidence type="ECO:0000256" key="2">
    <source>
        <dbReference type="SAM" id="SignalP"/>
    </source>
</evidence>
<dbReference type="Gene3D" id="1.10.287.470">
    <property type="entry name" value="Helix hairpin bin"/>
    <property type="match status" value="1"/>
</dbReference>
<feature type="signal peptide" evidence="2">
    <location>
        <begin position="1"/>
        <end position="31"/>
    </location>
</feature>
<keyword evidence="2" id="KW-0732">Signal</keyword>
<dbReference type="PANTHER" id="PTHR30469">
    <property type="entry name" value="MULTIDRUG RESISTANCE PROTEIN MDTA"/>
    <property type="match status" value="1"/>
</dbReference>
<evidence type="ECO:0000313" key="5">
    <source>
        <dbReference type="Proteomes" id="UP000246483"/>
    </source>
</evidence>
<name>A0A317RAR3_9BURK</name>
<dbReference type="SUPFAM" id="SSF111369">
    <property type="entry name" value="HlyD-like secretion proteins"/>
    <property type="match status" value="1"/>
</dbReference>
<proteinExistence type="inferred from homology"/>
<dbReference type="NCBIfam" id="TIGR01730">
    <property type="entry name" value="RND_mfp"/>
    <property type="match status" value="1"/>
</dbReference>
<dbReference type="GO" id="GO:0015562">
    <property type="term" value="F:efflux transmembrane transporter activity"/>
    <property type="evidence" value="ECO:0007669"/>
    <property type="project" value="TreeGrafter"/>
</dbReference>
<dbReference type="RefSeq" id="WP_110012224.1">
    <property type="nucleotide sequence ID" value="NZ_QGUB01000004.1"/>
</dbReference>
<gene>
    <name evidence="4" type="ORF">DFR36_10486</name>
</gene>
<evidence type="ECO:0000256" key="1">
    <source>
        <dbReference type="ARBA" id="ARBA00009477"/>
    </source>
</evidence>
<feature type="domain" description="Multidrug resistance protein MdtA-like barrel-sandwich hybrid" evidence="3">
    <location>
        <begin position="62"/>
        <end position="196"/>
    </location>
</feature>
<dbReference type="InterPro" id="IPR006143">
    <property type="entry name" value="RND_pump_MFP"/>
</dbReference>
<dbReference type="PANTHER" id="PTHR30469:SF18">
    <property type="entry name" value="RESISTANCE-NODULATION-CELL DIVISION (RND) EFFLUX MEMBRANE FUSION PROTEIN-RELATED"/>
    <property type="match status" value="1"/>
</dbReference>
<dbReference type="InterPro" id="IPR058625">
    <property type="entry name" value="MdtA-like_BSH"/>
</dbReference>
<feature type="chain" id="PRO_5016377675" evidence="2">
    <location>
        <begin position="32"/>
        <end position="377"/>
    </location>
</feature>
<dbReference type="Gene3D" id="2.40.30.170">
    <property type="match status" value="1"/>
</dbReference>
<dbReference type="EMBL" id="QGUB01000004">
    <property type="protein sequence ID" value="PWW46306.1"/>
    <property type="molecule type" value="Genomic_DNA"/>
</dbReference>